<dbReference type="InterPro" id="IPR008979">
    <property type="entry name" value="Galactose-bd-like_sf"/>
</dbReference>
<evidence type="ECO:0000256" key="5">
    <source>
        <dbReference type="ARBA" id="ARBA00022801"/>
    </source>
</evidence>
<keyword evidence="5" id="KW-0378">Hydrolase</keyword>
<evidence type="ECO:0000313" key="8">
    <source>
        <dbReference type="EMBL" id="SFF46786.1"/>
    </source>
</evidence>
<feature type="domain" description="CBM-cenC" evidence="7">
    <location>
        <begin position="202"/>
        <end position="331"/>
    </location>
</feature>
<evidence type="ECO:0000256" key="1">
    <source>
        <dbReference type="ARBA" id="ARBA00000681"/>
    </source>
</evidence>
<dbReference type="Proteomes" id="UP000183410">
    <property type="component" value="Unassembled WGS sequence"/>
</dbReference>
<name>A0A1I2J1G0_9BACL</name>
<feature type="domain" description="CBM-cenC" evidence="7">
    <location>
        <begin position="51"/>
        <end position="177"/>
    </location>
</feature>
<dbReference type="PANTHER" id="PTHR31490">
    <property type="entry name" value="GLYCOSYL HYDROLASE"/>
    <property type="match status" value="1"/>
</dbReference>
<dbReference type="AlphaFoldDB" id="A0A1I2J1G0"/>
<dbReference type="Pfam" id="PF02018">
    <property type="entry name" value="CBM_4_9"/>
    <property type="match status" value="3"/>
</dbReference>
<dbReference type="OrthoDB" id="9809277at2"/>
<evidence type="ECO:0000259" key="7">
    <source>
        <dbReference type="Pfam" id="PF02018"/>
    </source>
</evidence>
<dbReference type="EMBL" id="FONN01000045">
    <property type="protein sequence ID" value="SFF46786.1"/>
    <property type="molecule type" value="Genomic_DNA"/>
</dbReference>
<keyword evidence="6" id="KW-0326">Glycosidase</keyword>
<dbReference type="InterPro" id="IPR044846">
    <property type="entry name" value="GH10"/>
</dbReference>
<keyword evidence="4" id="KW-0119">Carbohydrate metabolism</keyword>
<dbReference type="GO" id="GO:0031176">
    <property type="term" value="F:endo-1,4-beta-xylanase activity"/>
    <property type="evidence" value="ECO:0007669"/>
    <property type="project" value="UniProtKB-EC"/>
</dbReference>
<gene>
    <name evidence="8" type="ORF">SAMN04487969_14523</name>
</gene>
<evidence type="ECO:0000256" key="3">
    <source>
        <dbReference type="ARBA" id="ARBA00012590"/>
    </source>
</evidence>
<proteinExistence type="inferred from homology"/>
<comment type="similarity">
    <text evidence="2">Belongs to the glycosyl hydrolase 10 (cellulase F) family.</text>
</comment>
<dbReference type="PANTHER" id="PTHR31490:SF88">
    <property type="entry name" value="BETA-XYLANASE"/>
    <property type="match status" value="1"/>
</dbReference>
<accession>A0A1I2J1G0</accession>
<comment type="catalytic activity">
    <reaction evidence="1">
        <text>Endohydrolysis of (1-&gt;4)-beta-D-xylosidic linkages in xylans.</text>
        <dbReference type="EC" id="3.2.1.8"/>
    </reaction>
</comment>
<evidence type="ECO:0000256" key="4">
    <source>
        <dbReference type="ARBA" id="ARBA00022651"/>
    </source>
</evidence>
<evidence type="ECO:0000256" key="6">
    <source>
        <dbReference type="ARBA" id="ARBA00023295"/>
    </source>
</evidence>
<organism evidence="8 9">
    <name type="scientific">Paenibacillus algorifonticola</name>
    <dbReference type="NCBI Taxonomy" id="684063"/>
    <lineage>
        <taxon>Bacteria</taxon>
        <taxon>Bacillati</taxon>
        <taxon>Bacillota</taxon>
        <taxon>Bacilli</taxon>
        <taxon>Bacillales</taxon>
        <taxon>Paenibacillaceae</taxon>
        <taxon>Paenibacillus</taxon>
    </lineage>
</organism>
<keyword evidence="4" id="KW-0624">Polysaccharide degradation</keyword>
<sequence length="499" mass="54425">MLTDPKLDTKKGSYTFKYDANGNTLSKTFIKSGIDDTTVPPIIPSGNLYFDFEGDNVQGWLPQGEGVILNTSLEAAHGGNKSLKVSNRTATWHGPILNVKNNIVAQKSYQIKAFVRLPQGAVASQVMMTIHRTMPDGNSYYDNISTKMVTSGGWATLEGIYQLNEPATSMYLYMESASPNASFFIDNLSLEAYTDGPAPLIHNFEDGTVQGWFPQGDGVLVTNTNEAASEGSRSLKITNRNANWQGPALDLSSYMKPGVTYSISGKLLLPQGTTSSDILLTMNRGDGSGASHYDNISASHVTTEGWVVFEGKYTFTGSIANLIIYMESPNATASFYLDEFKVEKYVEAPPVISHDFEDETLQGWTAQGEGVTLQISGDTAKSGFRSMKVTNRTAQWQGPLLDLTSLIKPDTKYQIKAAVKLVSGTSPSDLLFTIHRESPNGTHFYENVSAGTVTDGDWVIIGGTYKYSDLAAKNLSLYVESNNATSSFYIDDFIILLDK</sequence>
<reference evidence="9" key="1">
    <citation type="submission" date="2016-10" db="EMBL/GenBank/DDBJ databases">
        <authorList>
            <person name="Varghese N."/>
            <person name="Submissions S."/>
        </authorList>
    </citation>
    <scope>NUCLEOTIDE SEQUENCE [LARGE SCALE GENOMIC DNA]</scope>
    <source>
        <strain evidence="9">CGMCC 1.10223</strain>
    </source>
</reference>
<protein>
    <recommendedName>
        <fullName evidence="3">endo-1,4-beta-xylanase</fullName>
        <ecNumber evidence="3">3.2.1.8</ecNumber>
    </recommendedName>
</protein>
<dbReference type="GO" id="GO:0045493">
    <property type="term" value="P:xylan catabolic process"/>
    <property type="evidence" value="ECO:0007669"/>
    <property type="project" value="UniProtKB-KW"/>
</dbReference>
<feature type="domain" description="CBM-cenC" evidence="7">
    <location>
        <begin position="351"/>
        <end position="484"/>
    </location>
</feature>
<dbReference type="EC" id="3.2.1.8" evidence="3"/>
<evidence type="ECO:0000313" key="9">
    <source>
        <dbReference type="Proteomes" id="UP000183410"/>
    </source>
</evidence>
<keyword evidence="9" id="KW-1185">Reference proteome</keyword>
<dbReference type="InterPro" id="IPR003305">
    <property type="entry name" value="CenC_carb-bd"/>
</dbReference>
<keyword evidence="4" id="KW-0858">Xylan degradation</keyword>
<dbReference type="SUPFAM" id="SSF49785">
    <property type="entry name" value="Galactose-binding domain-like"/>
    <property type="match status" value="3"/>
</dbReference>
<dbReference type="Gene3D" id="2.60.120.260">
    <property type="entry name" value="Galactose-binding domain-like"/>
    <property type="match status" value="3"/>
</dbReference>
<evidence type="ECO:0000256" key="2">
    <source>
        <dbReference type="ARBA" id="ARBA00007495"/>
    </source>
</evidence>